<gene>
    <name evidence="3" type="ORF">THASP1DRAFT_30935</name>
</gene>
<keyword evidence="4" id="KW-1185">Reference proteome</keyword>
<evidence type="ECO:0000259" key="2">
    <source>
        <dbReference type="Pfam" id="PF18596"/>
    </source>
</evidence>
<dbReference type="EMBL" id="KZ992745">
    <property type="protein sequence ID" value="RKP07247.1"/>
    <property type="molecule type" value="Genomic_DNA"/>
</dbReference>
<proteinExistence type="predicted"/>
<feature type="domain" description="Sld7 C-terminal" evidence="2">
    <location>
        <begin position="355"/>
        <end position="418"/>
    </location>
</feature>
<dbReference type="Pfam" id="PF18596">
    <property type="entry name" value="Sld7_C"/>
    <property type="match status" value="1"/>
</dbReference>
<sequence length="425" mass="47605">MTSRRGSTTAAKGAREDKVAEFKVQRVSADNADLLTQRMSKSPDPSQANYTAVWQGSLLVNPALVDRFQLDDTILEACAGETAEFAGLTLLRELDRPTEQTEPAPLTLAMAGVCQTSTVPLPLRTTQYCDILVEPGHERTEQFLDAILGAWQLDPSGCSPFSLLVQVTSEARLQWTAGKIEVNPFVSAAADEDASMPASLQLRAEWLQDYDAFCRLRTIWHPLYSHLQDASSRHGISEWEQDVDSLDVVDVDDLPEQAYLELLTAQMTARSAHTVQTPTCIRKRLSKRDRTLMTRLMDSPQVVAGPLAAQPVSPPRSDVRKAHAPPVPSTPTRSERNAKVLIDTENIDDVESHEEGNKKTMKKLVLLALRTIGVGREHPEFRACWSHLYKGVQFALRKDMRTRRMSTEEMRHEVDRQLHFIQQTL</sequence>
<dbReference type="AlphaFoldDB" id="A0A4P9XMS9"/>
<dbReference type="Proteomes" id="UP000271241">
    <property type="component" value="Unassembled WGS sequence"/>
</dbReference>
<organism evidence="3 4">
    <name type="scientific">Thamnocephalis sphaerospora</name>
    <dbReference type="NCBI Taxonomy" id="78915"/>
    <lineage>
        <taxon>Eukaryota</taxon>
        <taxon>Fungi</taxon>
        <taxon>Fungi incertae sedis</taxon>
        <taxon>Zoopagomycota</taxon>
        <taxon>Zoopagomycotina</taxon>
        <taxon>Zoopagomycetes</taxon>
        <taxon>Zoopagales</taxon>
        <taxon>Sigmoideomycetaceae</taxon>
        <taxon>Thamnocephalis</taxon>
    </lineage>
</organism>
<dbReference type="OrthoDB" id="5543801at2759"/>
<dbReference type="InterPro" id="IPR041260">
    <property type="entry name" value="Sld7_C"/>
</dbReference>
<reference evidence="4" key="1">
    <citation type="journal article" date="2018" name="Nat. Microbiol.">
        <title>Leveraging single-cell genomics to expand the fungal tree of life.</title>
        <authorList>
            <person name="Ahrendt S.R."/>
            <person name="Quandt C.A."/>
            <person name="Ciobanu D."/>
            <person name="Clum A."/>
            <person name="Salamov A."/>
            <person name="Andreopoulos B."/>
            <person name="Cheng J.F."/>
            <person name="Woyke T."/>
            <person name="Pelin A."/>
            <person name="Henrissat B."/>
            <person name="Reynolds N.K."/>
            <person name="Benny G.L."/>
            <person name="Smith M.E."/>
            <person name="James T.Y."/>
            <person name="Grigoriev I.V."/>
        </authorList>
    </citation>
    <scope>NUCLEOTIDE SEQUENCE [LARGE SCALE GENOMIC DNA]</scope>
    <source>
        <strain evidence="4">RSA 1356</strain>
    </source>
</reference>
<feature type="region of interest" description="Disordered" evidence="1">
    <location>
        <begin position="306"/>
        <end position="336"/>
    </location>
</feature>
<evidence type="ECO:0000256" key="1">
    <source>
        <dbReference type="SAM" id="MobiDB-lite"/>
    </source>
</evidence>
<evidence type="ECO:0000313" key="4">
    <source>
        <dbReference type="Proteomes" id="UP000271241"/>
    </source>
</evidence>
<accession>A0A4P9XMS9</accession>
<evidence type="ECO:0000313" key="3">
    <source>
        <dbReference type="EMBL" id="RKP07247.1"/>
    </source>
</evidence>
<name>A0A4P9XMS9_9FUNG</name>
<protein>
    <recommendedName>
        <fullName evidence="2">Sld7 C-terminal domain-containing protein</fullName>
    </recommendedName>
</protein>